<evidence type="ECO:0000313" key="3">
    <source>
        <dbReference type="Proteomes" id="UP000036334"/>
    </source>
</evidence>
<proteinExistence type="predicted"/>
<dbReference type="EMBL" id="LDPR01000018">
    <property type="protein sequence ID" value="KLO35061.1"/>
    <property type="molecule type" value="Genomic_DNA"/>
</dbReference>
<gene>
    <name evidence="2" type="ORF">ABH38_17180</name>
</gene>
<sequence>MPNSEQKAPIIDADHRENGHNLNDGRNPDRRYHHLLQARSVRRLPDIAGIGTYDPNGPVIARCLTAN</sequence>
<organism evidence="2 3">
    <name type="scientific">Mycobacterium haemophilum</name>
    <dbReference type="NCBI Taxonomy" id="29311"/>
    <lineage>
        <taxon>Bacteria</taxon>
        <taxon>Bacillati</taxon>
        <taxon>Actinomycetota</taxon>
        <taxon>Actinomycetes</taxon>
        <taxon>Mycobacteriales</taxon>
        <taxon>Mycobacteriaceae</taxon>
        <taxon>Mycobacterium</taxon>
    </lineage>
</organism>
<reference evidence="2 3" key="1">
    <citation type="submission" date="2015-05" db="EMBL/GenBank/DDBJ databases">
        <title>Genome sequence of Mycobacterium haemophilum.</title>
        <authorList>
            <person name="Greninger A.L."/>
            <person name="Cunningham G."/>
            <person name="Miller S."/>
        </authorList>
    </citation>
    <scope>NUCLEOTIDE SEQUENCE [LARGE SCALE GENOMIC DNA]</scope>
    <source>
        <strain evidence="3">UC1</strain>
    </source>
</reference>
<accession>A0A0I9TZ87</accession>
<comment type="caution">
    <text evidence="2">The sequence shown here is derived from an EMBL/GenBank/DDBJ whole genome shotgun (WGS) entry which is preliminary data.</text>
</comment>
<evidence type="ECO:0000256" key="1">
    <source>
        <dbReference type="SAM" id="MobiDB-lite"/>
    </source>
</evidence>
<keyword evidence="3" id="KW-1185">Reference proteome</keyword>
<feature type="region of interest" description="Disordered" evidence="1">
    <location>
        <begin position="1"/>
        <end position="29"/>
    </location>
</feature>
<protein>
    <submittedName>
        <fullName evidence="2">Uncharacterized protein</fullName>
    </submittedName>
</protein>
<evidence type="ECO:0000313" key="2">
    <source>
        <dbReference type="EMBL" id="KLO35061.1"/>
    </source>
</evidence>
<dbReference type="AlphaFoldDB" id="A0A0I9TZ87"/>
<dbReference type="Proteomes" id="UP000036334">
    <property type="component" value="Unassembled WGS sequence"/>
</dbReference>
<name>A0A0I9TZ87_9MYCO</name>
<dbReference type="PATRIC" id="fig|29311.18.peg.2130"/>